<organism evidence="2 3">
    <name type="scientific">Sorangium atrum</name>
    <dbReference type="NCBI Taxonomy" id="2995308"/>
    <lineage>
        <taxon>Bacteria</taxon>
        <taxon>Pseudomonadati</taxon>
        <taxon>Myxococcota</taxon>
        <taxon>Polyangia</taxon>
        <taxon>Polyangiales</taxon>
        <taxon>Polyangiaceae</taxon>
        <taxon>Sorangium</taxon>
    </lineage>
</organism>
<feature type="compositionally biased region" description="Low complexity" evidence="1">
    <location>
        <begin position="80"/>
        <end position="90"/>
    </location>
</feature>
<gene>
    <name evidence="2" type="ORF">POL72_07515</name>
</gene>
<dbReference type="EMBL" id="JAQNDK010000001">
    <property type="protein sequence ID" value="MDC0677588.1"/>
    <property type="molecule type" value="Genomic_DNA"/>
</dbReference>
<sequence>MRVIWSLVLVTLPPGCVGESGGEVSSSGGGASSGSGGGASSASGGGASSASGGGASSASGGGASSASGGGASSASGGGASSASGGEASSASGGGAGGDPGPGACGVTRDHVRITEVDVGGRVINNEDEAALKPLVISPIPSGGSRLAWMSDDGQVHVVQLDADDKAAGRPFGLPANDFADLYADDSGGVLLLTRDAEGGGTLNCGTPSNLCGTPPSPPIACHDMYMVRFDGERATWATKLTSSSAALPPYSTGPAGPDVYMIWWYAHHGRIAFDGSRYAGYFGAAISVSQGGCINIHQGDRMKVVDASGELQRDGFDWGCSHSGYERILWDDSARKFVTVCKTDNDNRIAFAPNYKTIYPVDLAYSNLGNLVTAAGGGYWLTTSNIRSGQPAGANGLADVRLLHFTDGAADKDITIASEAGMNHRAPHLAAYGRSRMLAAWETTTKAGDIARNDAARALYLQTRDRATGEAEGEPLEVDVLGNRYQDFVAFPDGSVAFAAPGSTNTSIRVLRVLPCE</sequence>
<evidence type="ECO:0000313" key="2">
    <source>
        <dbReference type="EMBL" id="MDC0677588.1"/>
    </source>
</evidence>
<feature type="compositionally biased region" description="Gly residues" evidence="1">
    <location>
        <begin position="27"/>
        <end position="79"/>
    </location>
</feature>
<proteinExistence type="predicted"/>
<name>A0ABT5BVX4_9BACT</name>
<evidence type="ECO:0000313" key="3">
    <source>
        <dbReference type="Proteomes" id="UP001217485"/>
    </source>
</evidence>
<feature type="compositionally biased region" description="Gly residues" evidence="1">
    <location>
        <begin position="91"/>
        <end position="103"/>
    </location>
</feature>
<keyword evidence="3" id="KW-1185">Reference proteome</keyword>
<accession>A0ABT5BVX4</accession>
<evidence type="ECO:0008006" key="4">
    <source>
        <dbReference type="Google" id="ProtNLM"/>
    </source>
</evidence>
<feature type="region of interest" description="Disordered" evidence="1">
    <location>
        <begin position="15"/>
        <end position="106"/>
    </location>
</feature>
<comment type="caution">
    <text evidence="2">The sequence shown here is derived from an EMBL/GenBank/DDBJ whole genome shotgun (WGS) entry which is preliminary data.</text>
</comment>
<reference evidence="2 3" key="1">
    <citation type="submission" date="2023-01" db="EMBL/GenBank/DDBJ databases">
        <title>Minimal conservation of predation-associated metabolite biosynthetic gene clusters underscores biosynthetic potential of Myxococcota including descriptions for ten novel species: Archangium lansinium sp. nov., Myxococcus landrumus sp. nov., Nannocystis bai.</title>
        <authorList>
            <person name="Ahearne A."/>
            <person name="Stevens C."/>
            <person name="Dowd S."/>
        </authorList>
    </citation>
    <scope>NUCLEOTIDE SEQUENCE [LARGE SCALE GENOMIC DNA]</scope>
    <source>
        <strain evidence="2 3">WIWO2</strain>
    </source>
</reference>
<protein>
    <recommendedName>
        <fullName evidence="4">Secreted protein</fullName>
    </recommendedName>
</protein>
<dbReference type="RefSeq" id="WP_272094343.1">
    <property type="nucleotide sequence ID" value="NZ_JAQNDK010000001.1"/>
</dbReference>
<dbReference type="Proteomes" id="UP001217485">
    <property type="component" value="Unassembled WGS sequence"/>
</dbReference>
<evidence type="ECO:0000256" key="1">
    <source>
        <dbReference type="SAM" id="MobiDB-lite"/>
    </source>
</evidence>